<evidence type="ECO:0000313" key="17">
    <source>
        <dbReference type="EMBL" id="SNR14577.1"/>
    </source>
</evidence>
<comment type="subcellular location">
    <subcellularLocation>
        <location evidence="1 12">Cell outer membrane</location>
        <topology evidence="1 12">Multi-pass membrane protein</topology>
    </subcellularLocation>
</comment>
<dbReference type="EMBL" id="LT899436">
    <property type="protein sequence ID" value="SNR14577.1"/>
    <property type="molecule type" value="Genomic_DNA"/>
</dbReference>
<keyword evidence="11 12" id="KW-0998">Cell outer membrane</keyword>
<keyword evidence="3 12" id="KW-1134">Transmembrane beta strand</keyword>
<dbReference type="AlphaFoldDB" id="A0A238U607"/>
<dbReference type="Pfam" id="PF00593">
    <property type="entry name" value="TonB_dep_Rec_b-barrel"/>
    <property type="match status" value="1"/>
</dbReference>
<evidence type="ECO:0000256" key="11">
    <source>
        <dbReference type="ARBA" id="ARBA00023237"/>
    </source>
</evidence>
<proteinExistence type="inferred from homology"/>
<dbReference type="PANTHER" id="PTHR32552:SF68">
    <property type="entry name" value="FERRICHROME OUTER MEMBRANE TRANSPORTER_PHAGE RECEPTOR"/>
    <property type="match status" value="1"/>
</dbReference>
<evidence type="ECO:0000256" key="8">
    <source>
        <dbReference type="ARBA" id="ARBA00023065"/>
    </source>
</evidence>
<evidence type="ECO:0000259" key="15">
    <source>
        <dbReference type="Pfam" id="PF00593"/>
    </source>
</evidence>
<dbReference type="Gene3D" id="2.60.40.1120">
    <property type="entry name" value="Carboxypeptidase-like, regulatory domain"/>
    <property type="match status" value="1"/>
</dbReference>
<sequence length="813" mass="90991">MKFLTICKRVKILVPLLFFSISLSVQAQSVVLSGKVVDDAKKPLIGATVIVRELKKGSTTDADGNFKIKLPEGKYLFEVSYLGYRTIKKKISSNTKDLVIQLTSEENVLEEVLVSSIRAKAGTPMTYSNVSKKEIAKRNLGQDIPVLLNYLPSVISSSDAGAGVGYTYMRVRGSDASRINVTINGIPYNDAESQGTFWVNLGDFASSTQSLQLQRGVGTSTNGSGAFGASLNILTDAVSEEAGGEVSNSFGSFGTRKHTVKFTTGLLNDHFELSGRLSNIYSDGYIDRAFTDLKSYFLQGSYIDDNTLIKAIVFGGTEQTYQAWFGTPEARLTGDQQGIEDFIVNNGLTPEQANNLRNSDRRYNHYLYDNETDNYWQDHYQLHWNEKFSDKISTNIGLNYTRGKGYFEQFKENENAADFNNLIADNSDVIVRRWLDNHFYVVNASATYTLKGLEIIAGGSYSNYSNDHYGEVIWGSDLAPGTNIRDRYYFSDAKKHDLSSFVKANISINDKLNAYVDLQGRFVSYRTNGLTSDRDPLDVDKDFNFFNPKLGLTYQVNDNNSLYASYARANREPNRNDFEGGNSQHETLDDFELGWRLNTGSIKVNTNVYYMDYKNQLVLSGAINNVGEPLRETSGSSYRLGLEIDASVILTDFLSIQPNVAFSANKNRDFRVPIDGTIENLGNTDISFSPNVIFGNALNYKPIENLQISFLSKFVGEQFMGNLSGRISDNERLDSYFTSDLNVIYEIKTNKIFDSIVLTGLVNNIFDREYVDRGYYFFFDDTWSNPGVTTTVDGAGFYPQATRNFLIGATLKF</sequence>
<evidence type="ECO:0000256" key="14">
    <source>
        <dbReference type="SAM" id="SignalP"/>
    </source>
</evidence>
<evidence type="ECO:0000256" key="3">
    <source>
        <dbReference type="ARBA" id="ARBA00022452"/>
    </source>
</evidence>
<evidence type="ECO:0000256" key="10">
    <source>
        <dbReference type="ARBA" id="ARBA00023136"/>
    </source>
</evidence>
<comment type="similarity">
    <text evidence="12 13">Belongs to the TonB-dependent receptor family.</text>
</comment>
<evidence type="ECO:0000256" key="13">
    <source>
        <dbReference type="RuleBase" id="RU003357"/>
    </source>
</evidence>
<accession>A0A238U607</accession>
<reference evidence="17 18" key="1">
    <citation type="submission" date="2017-07" db="EMBL/GenBank/DDBJ databases">
        <authorList>
            <person name="Sun Z.S."/>
            <person name="Albrecht U."/>
            <person name="Echele G."/>
            <person name="Lee C.C."/>
        </authorList>
    </citation>
    <scope>NUCLEOTIDE SEQUENCE [LARGE SCALE GENOMIC DNA]</scope>
    <source>
        <strain evidence="18">type strain: KCTC 22618</strain>
    </source>
</reference>
<dbReference type="GO" id="GO:0015344">
    <property type="term" value="F:siderophore uptake transmembrane transporter activity"/>
    <property type="evidence" value="ECO:0007669"/>
    <property type="project" value="TreeGrafter"/>
</dbReference>
<dbReference type="Gene3D" id="2.40.170.20">
    <property type="entry name" value="TonB-dependent receptor, beta-barrel domain"/>
    <property type="match status" value="1"/>
</dbReference>
<dbReference type="InterPro" id="IPR008969">
    <property type="entry name" value="CarboxyPept-like_regulatory"/>
</dbReference>
<feature type="domain" description="TonB-dependent receptor-like beta-barrel" evidence="15">
    <location>
        <begin position="347"/>
        <end position="765"/>
    </location>
</feature>
<keyword evidence="4" id="KW-0410">Iron transport</keyword>
<dbReference type="Proteomes" id="UP000215214">
    <property type="component" value="Chromosome TJEJU"/>
</dbReference>
<dbReference type="PROSITE" id="PS52016">
    <property type="entry name" value="TONB_DEPENDENT_REC_3"/>
    <property type="match status" value="1"/>
</dbReference>
<keyword evidence="10 12" id="KW-0472">Membrane</keyword>
<keyword evidence="6 14" id="KW-0732">Signal</keyword>
<dbReference type="InterPro" id="IPR036942">
    <property type="entry name" value="Beta-barrel_TonB_sf"/>
</dbReference>
<dbReference type="OrthoDB" id="9761152at2"/>
<gene>
    <name evidence="17" type="ORF">TJEJU_0806</name>
</gene>
<evidence type="ECO:0000256" key="4">
    <source>
        <dbReference type="ARBA" id="ARBA00022496"/>
    </source>
</evidence>
<evidence type="ECO:0000256" key="6">
    <source>
        <dbReference type="ARBA" id="ARBA00022729"/>
    </source>
</evidence>
<evidence type="ECO:0000256" key="1">
    <source>
        <dbReference type="ARBA" id="ARBA00004571"/>
    </source>
</evidence>
<evidence type="ECO:0000256" key="5">
    <source>
        <dbReference type="ARBA" id="ARBA00022692"/>
    </source>
</evidence>
<protein>
    <submittedName>
        <fullName evidence="17">TonB dependent/ligand-gated channel</fullName>
    </submittedName>
</protein>
<dbReference type="Pfam" id="PF13715">
    <property type="entry name" value="CarbopepD_reg_2"/>
    <property type="match status" value="1"/>
</dbReference>
<dbReference type="KEGG" id="tje:TJEJU_0806"/>
<dbReference type="InterPro" id="IPR039426">
    <property type="entry name" value="TonB-dep_rcpt-like"/>
</dbReference>
<dbReference type="Pfam" id="PF07715">
    <property type="entry name" value="Plug"/>
    <property type="match status" value="1"/>
</dbReference>
<feature type="domain" description="TonB-dependent receptor plug" evidence="16">
    <location>
        <begin position="121"/>
        <end position="229"/>
    </location>
</feature>
<keyword evidence="2 12" id="KW-0813">Transport</keyword>
<evidence type="ECO:0000259" key="16">
    <source>
        <dbReference type="Pfam" id="PF07715"/>
    </source>
</evidence>
<evidence type="ECO:0000256" key="7">
    <source>
        <dbReference type="ARBA" id="ARBA00023004"/>
    </source>
</evidence>
<keyword evidence="8" id="KW-0406">Ion transport</keyword>
<feature type="chain" id="PRO_5012895817" evidence="14">
    <location>
        <begin position="28"/>
        <end position="813"/>
    </location>
</feature>
<dbReference type="InterPro" id="IPR000531">
    <property type="entry name" value="Beta-barrel_TonB"/>
</dbReference>
<dbReference type="SUPFAM" id="SSF49464">
    <property type="entry name" value="Carboxypeptidase regulatory domain-like"/>
    <property type="match status" value="1"/>
</dbReference>
<keyword evidence="5 12" id="KW-0812">Transmembrane</keyword>
<evidence type="ECO:0000256" key="2">
    <source>
        <dbReference type="ARBA" id="ARBA00022448"/>
    </source>
</evidence>
<keyword evidence="9 13" id="KW-0798">TonB box</keyword>
<dbReference type="InterPro" id="IPR037066">
    <property type="entry name" value="Plug_dom_sf"/>
</dbReference>
<dbReference type="PANTHER" id="PTHR32552">
    <property type="entry name" value="FERRICHROME IRON RECEPTOR-RELATED"/>
    <property type="match status" value="1"/>
</dbReference>
<keyword evidence="18" id="KW-1185">Reference proteome</keyword>
<dbReference type="SUPFAM" id="SSF56935">
    <property type="entry name" value="Porins"/>
    <property type="match status" value="1"/>
</dbReference>
<dbReference type="GO" id="GO:0009279">
    <property type="term" value="C:cell outer membrane"/>
    <property type="evidence" value="ECO:0007669"/>
    <property type="project" value="UniProtKB-SubCell"/>
</dbReference>
<feature type="signal peptide" evidence="14">
    <location>
        <begin position="1"/>
        <end position="27"/>
    </location>
</feature>
<keyword evidence="7" id="KW-0408">Iron</keyword>
<evidence type="ECO:0000313" key="18">
    <source>
        <dbReference type="Proteomes" id="UP000215214"/>
    </source>
</evidence>
<dbReference type="Gene3D" id="2.170.130.10">
    <property type="entry name" value="TonB-dependent receptor, plug domain"/>
    <property type="match status" value="1"/>
</dbReference>
<dbReference type="InterPro" id="IPR012910">
    <property type="entry name" value="Plug_dom"/>
</dbReference>
<name>A0A238U607_9FLAO</name>
<organism evidence="17 18">
    <name type="scientific">Tenacibaculum jejuense</name>
    <dbReference type="NCBI Taxonomy" id="584609"/>
    <lineage>
        <taxon>Bacteria</taxon>
        <taxon>Pseudomonadati</taxon>
        <taxon>Bacteroidota</taxon>
        <taxon>Flavobacteriia</taxon>
        <taxon>Flavobacteriales</taxon>
        <taxon>Flavobacteriaceae</taxon>
        <taxon>Tenacibaculum</taxon>
    </lineage>
</organism>
<evidence type="ECO:0000256" key="9">
    <source>
        <dbReference type="ARBA" id="ARBA00023077"/>
    </source>
</evidence>
<evidence type="ECO:0000256" key="12">
    <source>
        <dbReference type="PROSITE-ProRule" id="PRU01360"/>
    </source>
</evidence>